<gene>
    <name evidence="2 3 4" type="primary">LOC108632606</name>
</gene>
<accession>A0AAJ7SCJ5</accession>
<organism evidence="1 4">
    <name type="scientific">Ceratina calcarata</name>
    <dbReference type="NCBI Taxonomy" id="156304"/>
    <lineage>
        <taxon>Eukaryota</taxon>
        <taxon>Metazoa</taxon>
        <taxon>Ecdysozoa</taxon>
        <taxon>Arthropoda</taxon>
        <taxon>Hexapoda</taxon>
        <taxon>Insecta</taxon>
        <taxon>Pterygota</taxon>
        <taxon>Neoptera</taxon>
        <taxon>Endopterygota</taxon>
        <taxon>Hymenoptera</taxon>
        <taxon>Apocrita</taxon>
        <taxon>Aculeata</taxon>
        <taxon>Apoidea</taxon>
        <taxon>Anthophila</taxon>
        <taxon>Apidae</taxon>
        <taxon>Ceratina</taxon>
        <taxon>Zadontomerus</taxon>
    </lineage>
</organism>
<dbReference type="Proteomes" id="UP000694925">
    <property type="component" value="Unplaced"/>
</dbReference>
<keyword evidence="1" id="KW-1185">Reference proteome</keyword>
<dbReference type="RefSeq" id="XP_026675600.1">
    <property type="nucleotide sequence ID" value="XM_026819799.1"/>
</dbReference>
<dbReference type="RefSeq" id="XP_026675601.1">
    <property type="nucleotide sequence ID" value="XM_026819800.1"/>
</dbReference>
<dbReference type="KEGG" id="ccal:108632606"/>
<protein>
    <submittedName>
        <fullName evidence="2 3">Uncharacterized protein LOC108632606</fullName>
    </submittedName>
</protein>
<proteinExistence type="predicted"/>
<sequence>MVQQPVCTRCAPATHIYLVPSLRFRICALHWPGIRPPKSVSAQNFFYFPAIDLSPFRSNPRLNPTSRRDVFSVSPIQRSWQRTSGLVKSATVNRAGEIQSVDLKKAPLAKTTRIARERWKIPQRCEARLPFGWSVQTSDGLEAAYVIGRPKRELGGRSHVTVRSSGASRRLSVPRRANLLPRISTLIRFTPVPVGSWHTSDRHRVAYASPHRCRVGPIVPFRLGRVSPRSVSDRDEKEGTRRRCVSVWTPRHRCVSRSKATKHRGPRKAHEESHLAGLLRTRLSKCRRKTQTEISHQFQRSYHTIVYQGTRLRCAADGTYNRGKRGVFSKFDSLA</sequence>
<evidence type="ECO:0000313" key="2">
    <source>
        <dbReference type="RefSeq" id="XP_026675599.1"/>
    </source>
</evidence>
<evidence type="ECO:0000313" key="4">
    <source>
        <dbReference type="RefSeq" id="XP_026675601.1"/>
    </source>
</evidence>
<dbReference type="RefSeq" id="XP_026675599.1">
    <property type="nucleotide sequence ID" value="XM_026819798.1"/>
</dbReference>
<reference evidence="2 3" key="1">
    <citation type="submission" date="2025-04" db="UniProtKB">
        <authorList>
            <consortium name="RefSeq"/>
        </authorList>
    </citation>
    <scope>IDENTIFICATION</scope>
    <source>
        <tissue evidence="2 3">Whole body</tissue>
    </source>
</reference>
<evidence type="ECO:0000313" key="3">
    <source>
        <dbReference type="RefSeq" id="XP_026675600.1"/>
    </source>
</evidence>
<name>A0AAJ7SCJ5_9HYME</name>
<dbReference type="AlphaFoldDB" id="A0AAJ7SCJ5"/>
<evidence type="ECO:0000313" key="1">
    <source>
        <dbReference type="Proteomes" id="UP000694925"/>
    </source>
</evidence>
<dbReference type="GeneID" id="108632606"/>